<accession>A0ABP6GIT1</accession>
<evidence type="ECO:0000256" key="1">
    <source>
        <dbReference type="PROSITE-ProRule" id="PRU00244"/>
    </source>
</evidence>
<feature type="transmembrane region" description="Helical" evidence="1">
    <location>
        <begin position="102"/>
        <end position="123"/>
    </location>
</feature>
<keyword evidence="1" id="KW-0472">Membrane</keyword>
<proteinExistence type="predicted"/>
<comment type="caution">
    <text evidence="3">The sequence shown here is derived from an EMBL/GenBank/DDBJ whole genome shotgun (WGS) entry which is preliminary data.</text>
</comment>
<feature type="transmembrane region" description="Helical" evidence="1">
    <location>
        <begin position="61"/>
        <end position="82"/>
    </location>
</feature>
<keyword evidence="4" id="KW-1185">Reference proteome</keyword>
<dbReference type="InterPro" id="IPR005330">
    <property type="entry name" value="MHYT_dom"/>
</dbReference>
<reference evidence="4" key="1">
    <citation type="journal article" date="2019" name="Int. J. Syst. Evol. Microbiol.">
        <title>The Global Catalogue of Microorganisms (GCM) 10K type strain sequencing project: providing services to taxonomists for standard genome sequencing and annotation.</title>
        <authorList>
            <consortium name="The Broad Institute Genomics Platform"/>
            <consortium name="The Broad Institute Genome Sequencing Center for Infectious Disease"/>
            <person name="Wu L."/>
            <person name="Ma J."/>
        </authorList>
    </citation>
    <scope>NUCLEOTIDE SEQUENCE [LARGE SCALE GENOMIC DNA]</scope>
    <source>
        <strain evidence="4">JCM 8201</strain>
    </source>
</reference>
<feature type="transmembrane region" description="Helical" evidence="1">
    <location>
        <begin position="184"/>
        <end position="207"/>
    </location>
</feature>
<dbReference type="EMBL" id="BAAATZ010000006">
    <property type="protein sequence ID" value="GAA2722444.1"/>
    <property type="molecule type" value="Genomic_DNA"/>
</dbReference>
<evidence type="ECO:0000313" key="4">
    <source>
        <dbReference type="Proteomes" id="UP001501842"/>
    </source>
</evidence>
<feature type="transmembrane region" description="Helical" evidence="1">
    <location>
        <begin position="227"/>
        <end position="247"/>
    </location>
</feature>
<dbReference type="PANTHER" id="PTHR35152:SF1">
    <property type="entry name" value="DOMAIN SIGNALLING PROTEIN, PUTATIVE (AFU_ORTHOLOGUE AFUA_5G11310)-RELATED"/>
    <property type="match status" value="1"/>
</dbReference>
<sequence length="274" mass="28355">MRKYVSASDKRILMPAEFEVHHFTYGPLTPLLAYGISVAGSLLGLQCTARARAVSGLRERCWWLAGGSVALGGTAIWVMHFVGMLGFSVSGADLAYEVPLTLFSALVAVVFVGAGLFLVGFGLPATAGGLLAGGGVATMHYTGMAAMNLNAETSYDPGLFLLSILIAVVAATAALFFATRTGGWISAAGASLVMGAAVSGMHYTGMFALDVHSVSDGPVEGADPTQLLVPLTATVSLVTAILCVIVGGSASTRERRKEAEFMEGLERDMGMSDH</sequence>
<organism evidence="3 4">
    <name type="scientific">Actinocorallia aurantiaca</name>
    <dbReference type="NCBI Taxonomy" id="46204"/>
    <lineage>
        <taxon>Bacteria</taxon>
        <taxon>Bacillati</taxon>
        <taxon>Actinomycetota</taxon>
        <taxon>Actinomycetes</taxon>
        <taxon>Streptosporangiales</taxon>
        <taxon>Thermomonosporaceae</taxon>
        <taxon>Actinocorallia</taxon>
    </lineage>
</organism>
<feature type="transmembrane region" description="Helical" evidence="1">
    <location>
        <begin position="159"/>
        <end position="177"/>
    </location>
</feature>
<feature type="transmembrane region" description="Helical" evidence="1">
    <location>
        <begin position="130"/>
        <end position="147"/>
    </location>
</feature>
<name>A0ABP6GIT1_9ACTN</name>
<dbReference type="PANTHER" id="PTHR35152">
    <property type="entry name" value="DOMAIN SIGNALLING PROTEIN, PUTATIVE (AFU_ORTHOLOGUE AFUA_5G11310)-RELATED"/>
    <property type="match status" value="1"/>
</dbReference>
<dbReference type="Proteomes" id="UP001501842">
    <property type="component" value="Unassembled WGS sequence"/>
</dbReference>
<evidence type="ECO:0000259" key="2">
    <source>
        <dbReference type="PROSITE" id="PS50924"/>
    </source>
</evidence>
<dbReference type="Pfam" id="PF03707">
    <property type="entry name" value="MHYT"/>
    <property type="match status" value="3"/>
</dbReference>
<keyword evidence="1" id="KW-0812">Transmembrane</keyword>
<dbReference type="PROSITE" id="PS50924">
    <property type="entry name" value="MHYT"/>
    <property type="match status" value="1"/>
</dbReference>
<gene>
    <name evidence="3" type="ORF">GCM10010439_15180</name>
</gene>
<evidence type="ECO:0000313" key="3">
    <source>
        <dbReference type="EMBL" id="GAA2722444.1"/>
    </source>
</evidence>
<feature type="transmembrane region" description="Helical" evidence="1">
    <location>
        <begin position="31"/>
        <end position="49"/>
    </location>
</feature>
<feature type="domain" description="MHYT" evidence="2">
    <location>
        <begin position="25"/>
        <end position="212"/>
    </location>
</feature>
<protein>
    <submittedName>
        <fullName evidence="3">MHYT domain-containing protein</fullName>
    </submittedName>
</protein>
<keyword evidence="1" id="KW-1133">Transmembrane helix</keyword>